<dbReference type="RefSeq" id="WP_254249566.1">
    <property type="nucleotide sequence ID" value="NZ_CP073809.1"/>
</dbReference>
<dbReference type="SUPFAM" id="SSF47413">
    <property type="entry name" value="lambda repressor-like DNA-binding domains"/>
    <property type="match status" value="1"/>
</dbReference>
<dbReference type="SMART" id="SM00530">
    <property type="entry name" value="HTH_XRE"/>
    <property type="match status" value="1"/>
</dbReference>
<proteinExistence type="predicted"/>
<accession>A0A9Q9BKT8</accession>
<sequence>MKLNENRFNLLLVEKGISKKELAEKAGLSYPTVLSATNNRANITPKTAKKLLDYFGVEFNELFYFKEVK</sequence>
<dbReference type="Proteomes" id="UP001057381">
    <property type="component" value="Chromosome"/>
</dbReference>
<dbReference type="GO" id="GO:0003677">
    <property type="term" value="F:DNA binding"/>
    <property type="evidence" value="ECO:0007669"/>
    <property type="project" value="InterPro"/>
</dbReference>
<dbReference type="CDD" id="cd00093">
    <property type="entry name" value="HTH_XRE"/>
    <property type="match status" value="1"/>
</dbReference>
<dbReference type="EMBL" id="CP073809">
    <property type="protein sequence ID" value="UTH13025.1"/>
    <property type="molecule type" value="Genomic_DNA"/>
</dbReference>
<dbReference type="AlphaFoldDB" id="A0A9Q9BKT8"/>
<dbReference type="Pfam" id="PF01381">
    <property type="entry name" value="HTH_3"/>
    <property type="match status" value="1"/>
</dbReference>
<evidence type="ECO:0000313" key="3">
    <source>
        <dbReference type="Proteomes" id="UP001057381"/>
    </source>
</evidence>
<dbReference type="PROSITE" id="PS50943">
    <property type="entry name" value="HTH_CROC1"/>
    <property type="match status" value="1"/>
</dbReference>
<dbReference type="InterPro" id="IPR010982">
    <property type="entry name" value="Lambda_DNA-bd_dom_sf"/>
</dbReference>
<feature type="domain" description="HTH cro/C1-type" evidence="1">
    <location>
        <begin position="14"/>
        <end position="62"/>
    </location>
</feature>
<evidence type="ECO:0000259" key="1">
    <source>
        <dbReference type="PROSITE" id="PS50943"/>
    </source>
</evidence>
<dbReference type="KEGG" id="mequ:KFV11_07005"/>
<evidence type="ECO:0000313" key="2">
    <source>
        <dbReference type="EMBL" id="UTH13025.1"/>
    </source>
</evidence>
<dbReference type="Gene3D" id="1.10.260.40">
    <property type="entry name" value="lambda repressor-like DNA-binding domains"/>
    <property type="match status" value="1"/>
</dbReference>
<dbReference type="InterPro" id="IPR001387">
    <property type="entry name" value="Cro/C1-type_HTH"/>
</dbReference>
<organism evidence="2 3">
    <name type="scientific">Macrococcus equipercicus</name>
    <dbReference type="NCBI Taxonomy" id="69967"/>
    <lineage>
        <taxon>Bacteria</taxon>
        <taxon>Bacillati</taxon>
        <taxon>Bacillota</taxon>
        <taxon>Bacilli</taxon>
        <taxon>Bacillales</taxon>
        <taxon>Staphylococcaceae</taxon>
        <taxon>Macrococcus</taxon>
    </lineage>
</organism>
<gene>
    <name evidence="2" type="ORF">KFV11_07005</name>
</gene>
<name>A0A9Q9BKT8_9STAP</name>
<reference evidence="2" key="1">
    <citation type="submission" date="2021-04" db="EMBL/GenBank/DDBJ databases">
        <title>Complete Genome Sequences of Macrococcus spp. from dog and cattle.</title>
        <authorList>
            <person name="Schwendener S."/>
            <person name="Perreten V."/>
        </authorList>
    </citation>
    <scope>NUCLEOTIDE SEQUENCE</scope>
    <source>
        <strain evidence="2">Epi0143-OL</strain>
    </source>
</reference>
<protein>
    <submittedName>
        <fullName evidence="2">Helix-turn-helix transcriptional regulator</fullName>
    </submittedName>
</protein>